<reference evidence="3 4" key="1">
    <citation type="submission" date="2020-11" db="EMBL/GenBank/DDBJ databases">
        <authorList>
            <person name="Kim M.K."/>
        </authorList>
    </citation>
    <scope>NUCLEOTIDE SEQUENCE [LARGE SCALE GENOMIC DNA]</scope>
    <source>
        <strain evidence="3 4">BT662</strain>
    </source>
</reference>
<dbReference type="SUPFAM" id="SSF54427">
    <property type="entry name" value="NTF2-like"/>
    <property type="match status" value="1"/>
</dbReference>
<proteinExistence type="predicted"/>
<dbReference type="EMBL" id="JADQDM010000008">
    <property type="protein sequence ID" value="MBF9222603.1"/>
    <property type="molecule type" value="Genomic_DNA"/>
</dbReference>
<evidence type="ECO:0000313" key="4">
    <source>
        <dbReference type="Proteomes" id="UP000618931"/>
    </source>
</evidence>
<feature type="chain" id="PRO_5045833908" evidence="1">
    <location>
        <begin position="27"/>
        <end position="154"/>
    </location>
</feature>
<dbReference type="RefSeq" id="WP_196294051.1">
    <property type="nucleotide sequence ID" value="NZ_JADQDM010000008.1"/>
</dbReference>
<gene>
    <name evidence="3" type="ORF">I2H31_15975</name>
</gene>
<dbReference type="CDD" id="cd00531">
    <property type="entry name" value="NTF2_like"/>
    <property type="match status" value="1"/>
</dbReference>
<feature type="domain" description="DUF4440" evidence="2">
    <location>
        <begin position="38"/>
        <end position="143"/>
    </location>
</feature>
<dbReference type="InterPro" id="IPR027843">
    <property type="entry name" value="DUF4440"/>
</dbReference>
<dbReference type="InterPro" id="IPR032710">
    <property type="entry name" value="NTF2-like_dom_sf"/>
</dbReference>
<evidence type="ECO:0000313" key="3">
    <source>
        <dbReference type="EMBL" id="MBF9222603.1"/>
    </source>
</evidence>
<comment type="caution">
    <text evidence="3">The sequence shown here is derived from an EMBL/GenBank/DDBJ whole genome shotgun (WGS) entry which is preliminary data.</text>
</comment>
<protein>
    <submittedName>
        <fullName evidence="3">Nuclear transport factor 2 family protein</fullName>
    </submittedName>
</protein>
<keyword evidence="4" id="KW-1185">Reference proteome</keyword>
<dbReference type="Gene3D" id="3.10.450.50">
    <property type="match status" value="1"/>
</dbReference>
<dbReference type="Pfam" id="PF14534">
    <property type="entry name" value="DUF4440"/>
    <property type="match status" value="1"/>
</dbReference>
<sequence>MKAKTTFLPLAGTALFLGLASCAANAQNLPALKAELAETNRRYFELFQQKDAHIVELYTEDACLMSPNAPAICGKTALTKDFTDTYAAGQVSGVKFQTQQVYGAGKEYLTEQGTWQVFNANGQVIDDGKYLKLWKKTSAGWKIFRDVFNSDHKS</sequence>
<evidence type="ECO:0000256" key="1">
    <source>
        <dbReference type="SAM" id="SignalP"/>
    </source>
</evidence>
<name>A0ABS0I6K5_9BACT</name>
<organism evidence="3 4">
    <name type="scientific">Hymenobacter ruricola</name>
    <dbReference type="NCBI Taxonomy" id="2791023"/>
    <lineage>
        <taxon>Bacteria</taxon>
        <taxon>Pseudomonadati</taxon>
        <taxon>Bacteroidota</taxon>
        <taxon>Cytophagia</taxon>
        <taxon>Cytophagales</taxon>
        <taxon>Hymenobacteraceae</taxon>
        <taxon>Hymenobacter</taxon>
    </lineage>
</organism>
<dbReference type="PROSITE" id="PS51257">
    <property type="entry name" value="PROKAR_LIPOPROTEIN"/>
    <property type="match status" value="1"/>
</dbReference>
<feature type="signal peptide" evidence="1">
    <location>
        <begin position="1"/>
        <end position="26"/>
    </location>
</feature>
<evidence type="ECO:0000259" key="2">
    <source>
        <dbReference type="Pfam" id="PF14534"/>
    </source>
</evidence>
<keyword evidence="1" id="KW-0732">Signal</keyword>
<accession>A0ABS0I6K5</accession>
<dbReference type="Proteomes" id="UP000618931">
    <property type="component" value="Unassembled WGS sequence"/>
</dbReference>